<feature type="non-terminal residue" evidence="1">
    <location>
        <position position="331"/>
    </location>
</feature>
<proteinExistence type="predicted"/>
<evidence type="ECO:0000313" key="2">
    <source>
        <dbReference type="Proteomes" id="UP001222325"/>
    </source>
</evidence>
<name>A0AAD6TQF5_9AGAR</name>
<dbReference type="Proteomes" id="UP001222325">
    <property type="component" value="Unassembled WGS sequence"/>
</dbReference>
<feature type="non-terminal residue" evidence="1">
    <location>
        <position position="1"/>
    </location>
</feature>
<gene>
    <name evidence="1" type="ORF">B0H15DRAFT_894600</name>
</gene>
<reference evidence="1" key="1">
    <citation type="submission" date="2023-03" db="EMBL/GenBank/DDBJ databases">
        <title>Massive genome expansion in bonnet fungi (Mycena s.s.) driven by repeated elements and novel gene families across ecological guilds.</title>
        <authorList>
            <consortium name="Lawrence Berkeley National Laboratory"/>
            <person name="Harder C.B."/>
            <person name="Miyauchi S."/>
            <person name="Viragh M."/>
            <person name="Kuo A."/>
            <person name="Thoen E."/>
            <person name="Andreopoulos B."/>
            <person name="Lu D."/>
            <person name="Skrede I."/>
            <person name="Drula E."/>
            <person name="Henrissat B."/>
            <person name="Morin E."/>
            <person name="Kohler A."/>
            <person name="Barry K."/>
            <person name="LaButti K."/>
            <person name="Morin E."/>
            <person name="Salamov A."/>
            <person name="Lipzen A."/>
            <person name="Mereny Z."/>
            <person name="Hegedus B."/>
            <person name="Baldrian P."/>
            <person name="Stursova M."/>
            <person name="Weitz H."/>
            <person name="Taylor A."/>
            <person name="Grigoriev I.V."/>
            <person name="Nagy L.G."/>
            <person name="Martin F."/>
            <person name="Kauserud H."/>
        </authorList>
    </citation>
    <scope>NUCLEOTIDE SEQUENCE</scope>
    <source>
        <strain evidence="1">CBHHK173m</strain>
    </source>
</reference>
<keyword evidence="2" id="KW-1185">Reference proteome</keyword>
<comment type="caution">
    <text evidence="1">The sequence shown here is derived from an EMBL/GenBank/DDBJ whole genome shotgun (WGS) entry which is preliminary data.</text>
</comment>
<protein>
    <submittedName>
        <fullName evidence="1">Uncharacterized protein</fullName>
    </submittedName>
</protein>
<evidence type="ECO:0000313" key="1">
    <source>
        <dbReference type="EMBL" id="KAJ7075031.1"/>
    </source>
</evidence>
<dbReference type="AlphaFoldDB" id="A0AAD6TQF5"/>
<dbReference type="PANTHER" id="PTHR46579">
    <property type="entry name" value="F5/8 TYPE C DOMAIN-CONTAINING PROTEIN-RELATED"/>
    <property type="match status" value="1"/>
</dbReference>
<dbReference type="PANTHER" id="PTHR46579:SF1">
    <property type="entry name" value="F5_8 TYPE C DOMAIN-CONTAINING PROTEIN"/>
    <property type="match status" value="1"/>
</dbReference>
<organism evidence="1 2">
    <name type="scientific">Mycena belliarum</name>
    <dbReference type="NCBI Taxonomy" id="1033014"/>
    <lineage>
        <taxon>Eukaryota</taxon>
        <taxon>Fungi</taxon>
        <taxon>Dikarya</taxon>
        <taxon>Basidiomycota</taxon>
        <taxon>Agaricomycotina</taxon>
        <taxon>Agaricomycetes</taxon>
        <taxon>Agaricomycetidae</taxon>
        <taxon>Agaricales</taxon>
        <taxon>Marasmiineae</taxon>
        <taxon>Mycenaceae</taxon>
        <taxon>Mycena</taxon>
    </lineage>
</organism>
<dbReference type="EMBL" id="JARJCN010000105">
    <property type="protein sequence ID" value="KAJ7075031.1"/>
    <property type="molecule type" value="Genomic_DNA"/>
</dbReference>
<sequence length="331" mass="38210">MHWASLNWTDLLSSLFRGKIECEKPDSKEAWPWVVLIGAVWDAHGKEVADATPYFPGSFDRTPRNPAEKISSGYKAWEWLLYMIGMGPALLHGILPDEFWRHYCKGVSVIRCFHQRKIRREHVVEGHKRAISWVTEFEDLYYQRMAERIHFVRQSVHAMTHLAPETIRIGPQAYYTQWPIERTIGNLGEEVKQPSNPYANLSERGVRRAQVNALMAMFPDLNITGESSHPPLPRGSRDVGGGFVLLRARDEWQHRVTGDEALAIRKYLNAEPAGDLKLKRWARLRLPNGQIARSAWKERQKPLKNVRMARNVKFNATGHDEIGEVQFYFCA</sequence>
<accession>A0AAD6TQF5</accession>